<evidence type="ECO:0000313" key="3">
    <source>
        <dbReference type="Proteomes" id="UP000682892"/>
    </source>
</evidence>
<dbReference type="Gene3D" id="1.10.8.20">
    <property type="entry name" value="N-terminal domain of phosphatidylinositol transfer protein sec14p"/>
    <property type="match status" value="1"/>
</dbReference>
<reference evidence="2" key="1">
    <citation type="submission" date="2005-10" db="EMBL/GenBank/DDBJ databases">
        <authorList>
            <person name="Loftus B.J."/>
            <person name="Nene V.M."/>
            <person name="Hannick L.I."/>
            <person name="Bidwell S."/>
            <person name="Haas B."/>
            <person name="Amedeo P."/>
            <person name="Orvis J."/>
            <person name="Wortman J.R."/>
            <person name="White O.R."/>
            <person name="Salzberg S."/>
            <person name="Shumway M."/>
            <person name="Koo H."/>
            <person name="Zhao Y."/>
            <person name="Holmes M."/>
            <person name="Miller J."/>
            <person name="Schatz M."/>
            <person name="Pop M."/>
            <person name="Pai G."/>
            <person name="Utterback T."/>
            <person name="Rogers Y.-H."/>
            <person name="Kravitz S."/>
            <person name="Fraser C.M."/>
        </authorList>
    </citation>
    <scope>NUCLEOTIDE SEQUENCE</scope>
    <source>
        <strain evidence="2">Liverpool</strain>
    </source>
</reference>
<dbReference type="InterPro" id="IPR001251">
    <property type="entry name" value="CRAL-TRIO_dom"/>
</dbReference>
<gene>
    <name evidence="2" type="ORF">AaeL_AAEL007998</name>
</gene>
<accession>A0A1S4FI46</accession>
<evidence type="ECO:0000313" key="2">
    <source>
        <dbReference type="EMBL" id="EAT40268.1"/>
    </source>
</evidence>
<feature type="domain" description="CRAL-TRIO" evidence="1">
    <location>
        <begin position="113"/>
        <end position="276"/>
    </location>
</feature>
<reference evidence="2" key="2">
    <citation type="journal article" date="2007" name="Science">
        <title>Genome sequence of Aedes aegypti, a major arbovirus vector.</title>
        <authorList>
            <person name="Nene V."/>
            <person name="Wortman J.R."/>
            <person name="Lawson D."/>
            <person name="Haas B."/>
            <person name="Kodira C."/>
            <person name="Tu Z.J."/>
            <person name="Loftus B."/>
            <person name="Xi Z."/>
            <person name="Megy K."/>
            <person name="Grabherr M."/>
            <person name="Ren Q."/>
            <person name="Zdobnov E.M."/>
            <person name="Lobo N.F."/>
            <person name="Campbell K.S."/>
            <person name="Brown S.E."/>
            <person name="Bonaldo M.F."/>
            <person name="Zhu J."/>
            <person name="Sinkins S.P."/>
            <person name="Hogenkamp D.G."/>
            <person name="Amedeo P."/>
            <person name="Arensburger P."/>
            <person name="Atkinson P.W."/>
            <person name="Bidwell S."/>
            <person name="Biedler J."/>
            <person name="Birney E."/>
            <person name="Bruggner R.V."/>
            <person name="Costas J."/>
            <person name="Coy M.R."/>
            <person name="Crabtree J."/>
            <person name="Crawford M."/>
            <person name="Debruyn B."/>
            <person name="Decaprio D."/>
            <person name="Eiglmeier K."/>
            <person name="Eisenstadt E."/>
            <person name="El-Dorry H."/>
            <person name="Gelbart W.M."/>
            <person name="Gomes S.L."/>
            <person name="Hammond M."/>
            <person name="Hannick L.I."/>
            <person name="Hogan J.R."/>
            <person name="Holmes M.H."/>
            <person name="Jaffe D."/>
            <person name="Johnston J.S."/>
            <person name="Kennedy R.C."/>
            <person name="Koo H."/>
            <person name="Kravitz S."/>
            <person name="Kriventseva E.V."/>
            <person name="Kulp D."/>
            <person name="Labutti K."/>
            <person name="Lee E."/>
            <person name="Li S."/>
            <person name="Lovin D.D."/>
            <person name="Mao C."/>
            <person name="Mauceli E."/>
            <person name="Menck C.F."/>
            <person name="Miller J.R."/>
            <person name="Montgomery P."/>
            <person name="Mori A."/>
            <person name="Nascimento A.L."/>
            <person name="Naveira H.F."/>
            <person name="Nusbaum C."/>
            <person name="O'leary S."/>
            <person name="Orvis J."/>
            <person name="Pertea M."/>
            <person name="Quesneville H."/>
            <person name="Reidenbach K.R."/>
            <person name="Rogers Y.H."/>
            <person name="Roth C.W."/>
            <person name="Schneider J.R."/>
            <person name="Schatz M."/>
            <person name="Shumway M."/>
            <person name="Stanke M."/>
            <person name="Stinson E.O."/>
            <person name="Tubio J.M."/>
            <person name="Vanzee J.P."/>
            <person name="Verjovski-Almeida S."/>
            <person name="Werner D."/>
            <person name="White O."/>
            <person name="Wyder S."/>
            <person name="Zeng Q."/>
            <person name="Zhao Q."/>
            <person name="Zhao Y."/>
            <person name="Hill C.A."/>
            <person name="Raikhel A.S."/>
            <person name="Soares M.B."/>
            <person name="Knudson D.L."/>
            <person name="Lee N.H."/>
            <person name="Galagan J."/>
            <person name="Salzberg S.L."/>
            <person name="Paulsen I.T."/>
            <person name="Dimopoulos G."/>
            <person name="Collins F.H."/>
            <person name="Birren B."/>
            <person name="Fraser-Liggett C.M."/>
            <person name="Severson D.W."/>
        </authorList>
    </citation>
    <scope>NUCLEOTIDE SEQUENCE [LARGE SCALE GENOMIC DNA]</scope>
    <source>
        <strain evidence="2">Liverpool</strain>
    </source>
</reference>
<reference evidence="2" key="3">
    <citation type="submission" date="2012-09" db="EMBL/GenBank/DDBJ databases">
        <authorList>
            <consortium name="VectorBase"/>
        </authorList>
    </citation>
    <scope>NUCLEOTIDE SEQUENCE</scope>
    <source>
        <strain evidence="2">Liverpool</strain>
    </source>
</reference>
<dbReference type="GO" id="GO:0016020">
    <property type="term" value="C:membrane"/>
    <property type="evidence" value="ECO:0007669"/>
    <property type="project" value="TreeGrafter"/>
</dbReference>
<dbReference type="Proteomes" id="UP000682892">
    <property type="component" value="Unassembled WGS sequence"/>
</dbReference>
<dbReference type="HOGENOM" id="CLU_046597_2_0_1"/>
<dbReference type="SUPFAM" id="SSF46938">
    <property type="entry name" value="CRAL/TRIO N-terminal domain"/>
    <property type="match status" value="1"/>
</dbReference>
<dbReference type="PANTHER" id="PTHR10174:SF166">
    <property type="entry name" value="LD40136P"/>
    <property type="match status" value="1"/>
</dbReference>
<dbReference type="Pfam" id="PF00650">
    <property type="entry name" value="CRAL_TRIO"/>
    <property type="match status" value="1"/>
</dbReference>
<dbReference type="SMART" id="SM01100">
    <property type="entry name" value="CRAL_TRIO_N"/>
    <property type="match status" value="1"/>
</dbReference>
<evidence type="ECO:0000259" key="1">
    <source>
        <dbReference type="PROSITE" id="PS50191"/>
    </source>
</evidence>
<sequence>MCAEDSYLFTVPSVEKAPEKYDDRVAELNEFYKNIASEQLREDDAMRQQGLEQLRDWIAKHPHIKKCRTDAPFLLRFLRGKKYSINTVTETLERYLVARMMYPQWFTKLDIEEPQLSALVDTGYLFPLPERDAQGRALIFNDTAQLDPTKFTAADVLRIHMLVNESFFDTNEVQCAGLVLVYDLSGMTMSQLSLVTLSEIRVLASFLNKAFPLRIQEFHFVNTPSATLTIANFALALLSEKLRERVFCHKNWDECYTKLDKNLLPKEYGGKTPRAEMIGAFKKRCQQMRGRMQLNDEMEIEVSKDSKYWQENSDAEMESGAVGTFRQLTVD</sequence>
<dbReference type="PANTHER" id="PTHR10174">
    <property type="entry name" value="ALPHA-TOCOPHEROL TRANSFER PROTEIN-RELATED"/>
    <property type="match status" value="1"/>
</dbReference>
<dbReference type="CDD" id="cd00170">
    <property type="entry name" value="SEC14"/>
    <property type="match status" value="1"/>
</dbReference>
<dbReference type="PROSITE" id="PS50191">
    <property type="entry name" value="CRAL_TRIO"/>
    <property type="match status" value="1"/>
</dbReference>
<dbReference type="Gene3D" id="3.40.525.10">
    <property type="entry name" value="CRAL-TRIO lipid binding domain"/>
    <property type="match status" value="1"/>
</dbReference>
<dbReference type="KEGG" id="aag:5569907"/>
<name>A0A1S4FI46_AEDAE</name>
<dbReference type="InterPro" id="IPR036273">
    <property type="entry name" value="CRAL/TRIO_N_dom_sf"/>
</dbReference>
<dbReference type="SUPFAM" id="SSF52087">
    <property type="entry name" value="CRAL/TRIO domain"/>
    <property type="match status" value="1"/>
</dbReference>
<organism evidence="2 3">
    <name type="scientific">Aedes aegypti</name>
    <name type="common">Yellowfever mosquito</name>
    <name type="synonym">Culex aegypti</name>
    <dbReference type="NCBI Taxonomy" id="7159"/>
    <lineage>
        <taxon>Eukaryota</taxon>
        <taxon>Metazoa</taxon>
        <taxon>Ecdysozoa</taxon>
        <taxon>Arthropoda</taxon>
        <taxon>Hexapoda</taxon>
        <taxon>Insecta</taxon>
        <taxon>Pterygota</taxon>
        <taxon>Neoptera</taxon>
        <taxon>Endopterygota</taxon>
        <taxon>Diptera</taxon>
        <taxon>Nematocera</taxon>
        <taxon>Culicoidea</taxon>
        <taxon>Culicidae</taxon>
        <taxon>Culicinae</taxon>
        <taxon>Aedini</taxon>
        <taxon>Aedes</taxon>
        <taxon>Stegomyia</taxon>
    </lineage>
</organism>
<dbReference type="OrthoDB" id="1434354at2759"/>
<dbReference type="OMA" id="RYLACRV"/>
<dbReference type="AlphaFoldDB" id="A0A1S4FI46"/>
<dbReference type="InterPro" id="IPR036865">
    <property type="entry name" value="CRAL-TRIO_dom_sf"/>
</dbReference>
<proteinExistence type="predicted"/>
<dbReference type="InterPro" id="IPR011074">
    <property type="entry name" value="CRAL/TRIO_N_dom"/>
</dbReference>
<dbReference type="Gene3D" id="1.20.5.1200">
    <property type="entry name" value="Alpha-tocopherol transfer"/>
    <property type="match status" value="1"/>
</dbReference>
<dbReference type="GO" id="GO:1902936">
    <property type="term" value="F:phosphatidylinositol bisphosphate binding"/>
    <property type="evidence" value="ECO:0007669"/>
    <property type="project" value="TreeGrafter"/>
</dbReference>
<dbReference type="EMBL" id="CH477478">
    <property type="protein sequence ID" value="EAT40268.1"/>
    <property type="molecule type" value="Genomic_DNA"/>
</dbReference>
<protein>
    <submittedName>
        <fullName evidence="2">AAEL007998-PA</fullName>
    </submittedName>
</protein>
<dbReference type="SMART" id="SM00516">
    <property type="entry name" value="SEC14"/>
    <property type="match status" value="1"/>
</dbReference>
<dbReference type="PRINTS" id="PR00180">
    <property type="entry name" value="CRETINALDHBP"/>
</dbReference>